<proteinExistence type="predicted"/>
<dbReference type="RefSeq" id="WP_131305463.1">
    <property type="nucleotide sequence ID" value="NZ_SJJR01000013.1"/>
</dbReference>
<dbReference type="AlphaFoldDB" id="A0A4V2LW85"/>
<dbReference type="InterPro" id="IPR036894">
    <property type="entry name" value="YbaB-like_sf"/>
</dbReference>
<dbReference type="OrthoDB" id="9792157at2"/>
<organism evidence="2 3">
    <name type="scientific">Micromonospora zingiberis</name>
    <dbReference type="NCBI Taxonomy" id="2053011"/>
    <lineage>
        <taxon>Bacteria</taxon>
        <taxon>Bacillati</taxon>
        <taxon>Actinomycetota</taxon>
        <taxon>Actinomycetes</taxon>
        <taxon>Micromonosporales</taxon>
        <taxon>Micromonosporaceae</taxon>
        <taxon>Micromonospora</taxon>
    </lineage>
</organism>
<dbReference type="Proteomes" id="UP000292274">
    <property type="component" value="Unassembled WGS sequence"/>
</dbReference>
<evidence type="ECO:0008006" key="4">
    <source>
        <dbReference type="Google" id="ProtNLM"/>
    </source>
</evidence>
<dbReference type="EMBL" id="SJJR01000013">
    <property type="protein sequence ID" value="TCB95585.1"/>
    <property type="molecule type" value="Genomic_DNA"/>
</dbReference>
<evidence type="ECO:0000256" key="1">
    <source>
        <dbReference type="SAM" id="MobiDB-lite"/>
    </source>
</evidence>
<evidence type="ECO:0000313" key="2">
    <source>
        <dbReference type="EMBL" id="TCB95585.1"/>
    </source>
</evidence>
<evidence type="ECO:0000313" key="3">
    <source>
        <dbReference type="Proteomes" id="UP000292274"/>
    </source>
</evidence>
<gene>
    <name evidence="2" type="ORF">E0H26_19170</name>
</gene>
<feature type="region of interest" description="Disordered" evidence="1">
    <location>
        <begin position="88"/>
        <end position="113"/>
    </location>
</feature>
<protein>
    <recommendedName>
        <fullName evidence="4">YbaB/EbfC family DNA-binding protein</fullName>
    </recommendedName>
</protein>
<accession>A0A4V2LW85</accession>
<keyword evidence="3" id="KW-1185">Reference proteome</keyword>
<dbReference type="Gene3D" id="3.30.1310.10">
    <property type="entry name" value="Nucleoid-associated protein YbaB-like domain"/>
    <property type="match status" value="1"/>
</dbReference>
<name>A0A4V2LW85_9ACTN</name>
<sequence>MVVERNLLAMRAAAQQTAWQLDGSDIVGEGRDDARAVRAQVDHADQVTHLEIAPRWSAMVGAGGLPAAVQDAIEAAVESRRTAWAQRVEARADASAPASQTDPAVDRPQFAPAPDLAGQVEVLRRTLADLRQVRSDLRGFRDTLREQARQEVVGRAGDRVTVRLTGGKVTGVEVSTRWLRERPGSRELAEEILRACREAYRNAAARATEALAAFPAIAAAHPAAADPVALLRRLGLLA</sequence>
<comment type="caution">
    <text evidence="2">The sequence shown here is derived from an EMBL/GenBank/DDBJ whole genome shotgun (WGS) entry which is preliminary data.</text>
</comment>
<reference evidence="2 3" key="1">
    <citation type="submission" date="2019-02" db="EMBL/GenBank/DDBJ databases">
        <title>Jishengella sp. nov., isolated from a root of Zingiber montanum.</title>
        <authorList>
            <person name="Kuncharoen N."/>
            <person name="Kudo T."/>
            <person name="Masahiro Y."/>
            <person name="Ohkuma M."/>
            <person name="Tanasupawat S."/>
        </authorList>
    </citation>
    <scope>NUCLEOTIDE SEQUENCE [LARGE SCALE GENOMIC DNA]</scope>
    <source>
        <strain evidence="2 3">PLAI 1-1</strain>
    </source>
</reference>